<sequence length="341" mass="37342">MNNELDPDGDLILVLVGHDEGLHTNGLSDETALGENVTMERSVQNEKIRFRVSSKHLCLASPVFRVMLQGKFKEAAVLLSTGTVEIPLEDDNPAAFLILLNIIHGYTRKVPRKITLDLLTQIAILLDKYNCREVVEAFSERWIDQLRGDVPRSLTNTLLLWLCIAWIFEEPAEFRAITQIAERESPGVIEGDQVNSLPIPSSVLNSINAKRQAAISSTLCTLQSFLQKYQGSTILCRKGGTPGFNCDAMVLGGLTKGMASIGLLPPPIPPYEGLSFTKLVGGIRDMQLPALCDSSKHPNGWELYSSPPCGVKHGVQSSINIIEARIRGLSLSDFGRGKDHG</sequence>
<dbReference type="SMART" id="SM00225">
    <property type="entry name" value="BTB"/>
    <property type="match status" value="1"/>
</dbReference>
<dbReference type="EMBL" id="JAGHQL010000092">
    <property type="protein sequence ID" value="KAH0538932.1"/>
    <property type="molecule type" value="Genomic_DNA"/>
</dbReference>
<dbReference type="Proteomes" id="UP000698800">
    <property type="component" value="Unassembled WGS sequence"/>
</dbReference>
<evidence type="ECO:0000313" key="3">
    <source>
        <dbReference type="Proteomes" id="UP000698800"/>
    </source>
</evidence>
<dbReference type="Pfam" id="PF00651">
    <property type="entry name" value="BTB"/>
    <property type="match status" value="1"/>
</dbReference>
<keyword evidence="3" id="KW-1185">Reference proteome</keyword>
<organism evidence="2 3">
    <name type="scientific">Glutinoglossum americanum</name>
    <dbReference type="NCBI Taxonomy" id="1670608"/>
    <lineage>
        <taxon>Eukaryota</taxon>
        <taxon>Fungi</taxon>
        <taxon>Dikarya</taxon>
        <taxon>Ascomycota</taxon>
        <taxon>Pezizomycotina</taxon>
        <taxon>Geoglossomycetes</taxon>
        <taxon>Geoglossales</taxon>
        <taxon>Geoglossaceae</taxon>
        <taxon>Glutinoglossum</taxon>
    </lineage>
</organism>
<dbReference type="InterPro" id="IPR000210">
    <property type="entry name" value="BTB/POZ_dom"/>
</dbReference>
<dbReference type="CDD" id="cd18186">
    <property type="entry name" value="BTB_POZ_ZBTB_KLHL-like"/>
    <property type="match status" value="1"/>
</dbReference>
<feature type="domain" description="BTB" evidence="1">
    <location>
        <begin position="35"/>
        <end position="112"/>
    </location>
</feature>
<dbReference type="Gene3D" id="3.30.710.10">
    <property type="entry name" value="Potassium Channel Kv1.1, Chain A"/>
    <property type="match status" value="1"/>
</dbReference>
<dbReference type="OrthoDB" id="5326346at2759"/>
<evidence type="ECO:0000313" key="2">
    <source>
        <dbReference type="EMBL" id="KAH0538932.1"/>
    </source>
</evidence>
<reference evidence="2" key="1">
    <citation type="submission" date="2021-03" db="EMBL/GenBank/DDBJ databases">
        <title>Comparative genomics and phylogenomic investigation of the class Geoglossomycetes provide insights into ecological specialization and systematics.</title>
        <authorList>
            <person name="Melie T."/>
            <person name="Pirro S."/>
            <person name="Miller A.N."/>
            <person name="Quandt A."/>
        </authorList>
    </citation>
    <scope>NUCLEOTIDE SEQUENCE</scope>
    <source>
        <strain evidence="2">GBOQ0MN5Z8</strain>
    </source>
</reference>
<dbReference type="SUPFAM" id="SSF54695">
    <property type="entry name" value="POZ domain"/>
    <property type="match status" value="1"/>
</dbReference>
<gene>
    <name evidence="2" type="ORF">FGG08_004523</name>
</gene>
<accession>A0A9P8I563</accession>
<proteinExistence type="predicted"/>
<name>A0A9P8I563_9PEZI</name>
<dbReference type="AlphaFoldDB" id="A0A9P8I563"/>
<protein>
    <recommendedName>
        <fullName evidence="1">BTB domain-containing protein</fullName>
    </recommendedName>
</protein>
<comment type="caution">
    <text evidence="2">The sequence shown here is derived from an EMBL/GenBank/DDBJ whole genome shotgun (WGS) entry which is preliminary data.</text>
</comment>
<dbReference type="PROSITE" id="PS50097">
    <property type="entry name" value="BTB"/>
    <property type="match status" value="1"/>
</dbReference>
<dbReference type="InterPro" id="IPR011333">
    <property type="entry name" value="SKP1/BTB/POZ_sf"/>
</dbReference>
<evidence type="ECO:0000259" key="1">
    <source>
        <dbReference type="PROSITE" id="PS50097"/>
    </source>
</evidence>